<sequence>MLADSAEMLAGTVNDVEDPTAIDSTISMLLIQQGFNVQVTGERGSTLLHYMANCGYAALFAVLIELNLEVNRQNDDGRTPLYFATNQRKHHFMKLLLRAGANPNLLCDNNLRSVLFYAPLCGHELVVNILLERGANIENTDIEGRTPLAGAARNGHAEVVLRLLEKGACPEPEDRRGKTSLLLAAMKGYSNTIAVLLPYGVNVNKVDSYHRTALSLAAERGSTALIRLLLRQPGNEVDHPDATGRTPLVWVVRAGNVQAVQL</sequence>
<dbReference type="InterPro" id="IPR036770">
    <property type="entry name" value="Ankyrin_rpt-contain_sf"/>
</dbReference>
<reference evidence="4 5" key="1">
    <citation type="submission" date="2018-07" db="EMBL/GenBank/DDBJ databases">
        <title>Identification of spontaneous genetic mutation associated with occurrence of a yellow conidial color mutant of Aspergillus flavus.</title>
        <authorList>
            <person name="Chang P.-K."/>
            <person name="Mack B.M."/>
            <person name="Scharfenstein L."/>
            <person name="Gilbert M.K."/>
        </authorList>
    </citation>
    <scope>NUCLEOTIDE SEQUENCE [LARGE SCALE GENOMIC DNA]</scope>
    <source>
        <strain evidence="4 5">CA14</strain>
    </source>
</reference>
<dbReference type="PROSITE" id="PS50088">
    <property type="entry name" value="ANK_REPEAT"/>
    <property type="match status" value="5"/>
</dbReference>
<dbReference type="EMBL" id="QQZZ01000034">
    <property type="protein sequence ID" value="RMZ46379.1"/>
    <property type="molecule type" value="Genomic_DNA"/>
</dbReference>
<feature type="repeat" description="ANK" evidence="3">
    <location>
        <begin position="143"/>
        <end position="175"/>
    </location>
</feature>
<feature type="repeat" description="ANK" evidence="3">
    <location>
        <begin position="176"/>
        <end position="208"/>
    </location>
</feature>
<evidence type="ECO:0000256" key="1">
    <source>
        <dbReference type="ARBA" id="ARBA00022737"/>
    </source>
</evidence>
<name>A0AB74CI90_ASPFL</name>
<comment type="caution">
    <text evidence="4">The sequence shown here is derived from an EMBL/GenBank/DDBJ whole genome shotgun (WGS) entry which is preliminary data.</text>
</comment>
<dbReference type="SMART" id="SM00248">
    <property type="entry name" value="ANK"/>
    <property type="match status" value="6"/>
</dbReference>
<keyword evidence="2 3" id="KW-0040">ANK repeat</keyword>
<accession>A0AB74CI90</accession>
<feature type="repeat" description="ANK" evidence="3">
    <location>
        <begin position="43"/>
        <end position="75"/>
    </location>
</feature>
<evidence type="ECO:0000313" key="4">
    <source>
        <dbReference type="EMBL" id="RMZ46379.1"/>
    </source>
</evidence>
<dbReference type="Gene3D" id="1.25.40.20">
    <property type="entry name" value="Ankyrin repeat-containing domain"/>
    <property type="match status" value="2"/>
</dbReference>
<dbReference type="InterPro" id="IPR002110">
    <property type="entry name" value="Ankyrin_rpt"/>
</dbReference>
<evidence type="ECO:0000256" key="2">
    <source>
        <dbReference type="ARBA" id="ARBA00023043"/>
    </source>
</evidence>
<dbReference type="PROSITE" id="PS50297">
    <property type="entry name" value="ANK_REP_REGION"/>
    <property type="match status" value="3"/>
</dbReference>
<dbReference type="SUPFAM" id="SSF48403">
    <property type="entry name" value="Ankyrin repeat"/>
    <property type="match status" value="1"/>
</dbReference>
<protein>
    <recommendedName>
        <fullName evidence="6">Ankyrin repeat-containing domain protein</fullName>
    </recommendedName>
</protein>
<proteinExistence type="predicted"/>
<gene>
    <name evidence="4" type="ORF">CA14_008070</name>
</gene>
<dbReference type="Pfam" id="PF00023">
    <property type="entry name" value="Ank"/>
    <property type="match status" value="1"/>
</dbReference>
<dbReference type="AlphaFoldDB" id="A0AB74CI90"/>
<dbReference type="PANTHER" id="PTHR24141:SF1">
    <property type="entry name" value="2-5A-DEPENDENT RIBONUCLEASE"/>
    <property type="match status" value="1"/>
</dbReference>
<evidence type="ECO:0008006" key="6">
    <source>
        <dbReference type="Google" id="ProtNLM"/>
    </source>
</evidence>
<dbReference type="Proteomes" id="UP000275480">
    <property type="component" value="Unassembled WGS sequence"/>
</dbReference>
<dbReference type="GO" id="GO:0004540">
    <property type="term" value="F:RNA nuclease activity"/>
    <property type="evidence" value="ECO:0007669"/>
    <property type="project" value="TreeGrafter"/>
</dbReference>
<evidence type="ECO:0000256" key="3">
    <source>
        <dbReference type="PROSITE-ProRule" id="PRU00023"/>
    </source>
</evidence>
<keyword evidence="1" id="KW-0677">Repeat</keyword>
<dbReference type="GO" id="GO:0006396">
    <property type="term" value="P:RNA processing"/>
    <property type="evidence" value="ECO:0007669"/>
    <property type="project" value="TreeGrafter"/>
</dbReference>
<organism evidence="4 5">
    <name type="scientific">Aspergillus flavus</name>
    <dbReference type="NCBI Taxonomy" id="5059"/>
    <lineage>
        <taxon>Eukaryota</taxon>
        <taxon>Fungi</taxon>
        <taxon>Dikarya</taxon>
        <taxon>Ascomycota</taxon>
        <taxon>Pezizomycotina</taxon>
        <taxon>Eurotiomycetes</taxon>
        <taxon>Eurotiomycetidae</taxon>
        <taxon>Eurotiales</taxon>
        <taxon>Aspergillaceae</taxon>
        <taxon>Aspergillus</taxon>
        <taxon>Aspergillus subgen. Circumdati</taxon>
    </lineage>
</organism>
<dbReference type="Pfam" id="PF12796">
    <property type="entry name" value="Ank_2"/>
    <property type="match status" value="2"/>
</dbReference>
<dbReference type="GO" id="GO:0003723">
    <property type="term" value="F:RNA binding"/>
    <property type="evidence" value="ECO:0007669"/>
    <property type="project" value="TreeGrafter"/>
</dbReference>
<dbReference type="PANTHER" id="PTHR24141">
    <property type="entry name" value="2-5A-DEPENDENT RIBONUCLEASE"/>
    <property type="match status" value="1"/>
</dbReference>
<evidence type="ECO:0000313" key="5">
    <source>
        <dbReference type="Proteomes" id="UP000275480"/>
    </source>
</evidence>
<feature type="repeat" description="ANK" evidence="3">
    <location>
        <begin position="110"/>
        <end position="142"/>
    </location>
</feature>
<feature type="repeat" description="ANK" evidence="3">
    <location>
        <begin position="76"/>
        <end position="108"/>
    </location>
</feature>